<proteinExistence type="predicted"/>
<dbReference type="OrthoDB" id="9784719at2"/>
<dbReference type="PANTHER" id="PTHR44591:SF21">
    <property type="entry name" value="TWO-COMPONENT RESPONSE REGULATOR"/>
    <property type="match status" value="1"/>
</dbReference>
<dbReference type="SMART" id="SM00448">
    <property type="entry name" value="REC"/>
    <property type="match status" value="1"/>
</dbReference>
<reference evidence="4 5" key="1">
    <citation type="submission" date="2014-11" db="EMBL/GenBank/DDBJ databases">
        <title>Genomics and ecophysiology of heterotrophic nitrogen fixing bacteria isolated from estuarine surface water.</title>
        <authorList>
            <person name="Bentzon-Tilia M."/>
            <person name="Severin I."/>
            <person name="Hansen L.H."/>
            <person name="Riemann L."/>
        </authorList>
    </citation>
    <scope>NUCLEOTIDE SEQUENCE [LARGE SCALE GENOMIC DNA]</scope>
    <source>
        <strain evidence="4 5">BAL398</strain>
    </source>
</reference>
<organism evidence="4 5">
    <name type="scientific">Rhodopseudomonas palustris</name>
    <dbReference type="NCBI Taxonomy" id="1076"/>
    <lineage>
        <taxon>Bacteria</taxon>
        <taxon>Pseudomonadati</taxon>
        <taxon>Pseudomonadota</taxon>
        <taxon>Alphaproteobacteria</taxon>
        <taxon>Hyphomicrobiales</taxon>
        <taxon>Nitrobacteraceae</taxon>
        <taxon>Rhodopseudomonas</taxon>
    </lineage>
</organism>
<dbReference type="PATRIC" id="fig|1076.23.peg.6051"/>
<dbReference type="InterPro" id="IPR050595">
    <property type="entry name" value="Bact_response_regulator"/>
</dbReference>
<comment type="caution">
    <text evidence="4">The sequence shown here is derived from an EMBL/GenBank/DDBJ whole genome shotgun (WGS) entry which is preliminary data.</text>
</comment>
<name>A0A0D7E7B2_RHOPL</name>
<evidence type="ECO:0000313" key="5">
    <source>
        <dbReference type="Proteomes" id="UP000032515"/>
    </source>
</evidence>
<dbReference type="InterPro" id="IPR011006">
    <property type="entry name" value="CheY-like_superfamily"/>
</dbReference>
<evidence type="ECO:0000313" key="4">
    <source>
        <dbReference type="EMBL" id="KIZ36461.1"/>
    </source>
</evidence>
<dbReference type="Proteomes" id="UP000032515">
    <property type="component" value="Unassembled WGS sequence"/>
</dbReference>
<evidence type="ECO:0000259" key="3">
    <source>
        <dbReference type="PROSITE" id="PS50110"/>
    </source>
</evidence>
<feature type="modified residue" description="4-aspartylphosphate" evidence="2">
    <location>
        <position position="60"/>
    </location>
</feature>
<protein>
    <recommendedName>
        <fullName evidence="3">Response regulatory domain-containing protein</fullName>
    </recommendedName>
</protein>
<feature type="domain" description="Response regulatory" evidence="3">
    <location>
        <begin position="10"/>
        <end position="123"/>
    </location>
</feature>
<dbReference type="Gene3D" id="3.40.50.2300">
    <property type="match status" value="1"/>
</dbReference>
<dbReference type="InterPro" id="IPR001789">
    <property type="entry name" value="Sig_transdc_resp-reg_receiver"/>
</dbReference>
<sequence>MTNAATTKPVVLVVEDETLIRMDIVDQIAMAGFEVLQAGDADEAIAILETNANVRLIFTDVDMPGSMDGMKLAHAVRGRWPPIKVVVTSGHYKVRDEDLPSGGVFFGKPYVAADVVRTMRRLLEIN</sequence>
<dbReference type="Pfam" id="PF00072">
    <property type="entry name" value="Response_reg"/>
    <property type="match status" value="1"/>
</dbReference>
<keyword evidence="1 2" id="KW-0597">Phosphoprotein</keyword>
<dbReference type="AlphaFoldDB" id="A0A0D7E7B2"/>
<accession>A0A0D7E7B2</accession>
<dbReference type="PANTHER" id="PTHR44591">
    <property type="entry name" value="STRESS RESPONSE REGULATOR PROTEIN 1"/>
    <property type="match status" value="1"/>
</dbReference>
<dbReference type="GO" id="GO:0000160">
    <property type="term" value="P:phosphorelay signal transduction system"/>
    <property type="evidence" value="ECO:0007669"/>
    <property type="project" value="InterPro"/>
</dbReference>
<dbReference type="SUPFAM" id="SSF52172">
    <property type="entry name" value="CheY-like"/>
    <property type="match status" value="1"/>
</dbReference>
<dbReference type="EMBL" id="JXXE01000577">
    <property type="protein sequence ID" value="KIZ36461.1"/>
    <property type="molecule type" value="Genomic_DNA"/>
</dbReference>
<dbReference type="PROSITE" id="PS50110">
    <property type="entry name" value="RESPONSE_REGULATORY"/>
    <property type="match status" value="1"/>
</dbReference>
<gene>
    <name evidence="4" type="ORF">OO17_24680</name>
</gene>
<evidence type="ECO:0000256" key="1">
    <source>
        <dbReference type="ARBA" id="ARBA00022553"/>
    </source>
</evidence>
<dbReference type="RefSeq" id="WP_044416788.1">
    <property type="nucleotide sequence ID" value="NZ_JXXE01000577.1"/>
</dbReference>
<evidence type="ECO:0000256" key="2">
    <source>
        <dbReference type="PROSITE-ProRule" id="PRU00169"/>
    </source>
</evidence>